<evidence type="ECO:0008006" key="12">
    <source>
        <dbReference type="Google" id="ProtNLM"/>
    </source>
</evidence>
<dbReference type="Pfam" id="PF25539">
    <property type="entry name" value="Bestrophin_2"/>
    <property type="match status" value="1"/>
</dbReference>
<keyword evidence="2" id="KW-0813">Transport</keyword>
<name>A0A2W1N8X0_9FLAO</name>
<feature type="transmembrane region" description="Helical" evidence="9">
    <location>
        <begin position="53"/>
        <end position="73"/>
    </location>
</feature>
<dbReference type="GO" id="GO:0005886">
    <property type="term" value="C:plasma membrane"/>
    <property type="evidence" value="ECO:0007669"/>
    <property type="project" value="UniProtKB-SubCell"/>
</dbReference>
<organism evidence="10 11">
    <name type="scientific">Putridiphycobacter roseus</name>
    <dbReference type="NCBI Taxonomy" id="2219161"/>
    <lineage>
        <taxon>Bacteria</taxon>
        <taxon>Pseudomonadati</taxon>
        <taxon>Bacteroidota</taxon>
        <taxon>Flavobacteriia</taxon>
        <taxon>Flavobacteriales</taxon>
        <taxon>Crocinitomicaceae</taxon>
        <taxon>Putridiphycobacter</taxon>
    </lineage>
</organism>
<comment type="similarity">
    <text evidence="8">Belongs to the anion channel-forming bestrophin (TC 1.A.46) family.</text>
</comment>
<evidence type="ECO:0000256" key="3">
    <source>
        <dbReference type="ARBA" id="ARBA00022475"/>
    </source>
</evidence>
<proteinExistence type="inferred from homology"/>
<evidence type="ECO:0000256" key="1">
    <source>
        <dbReference type="ARBA" id="ARBA00004651"/>
    </source>
</evidence>
<dbReference type="OrthoDB" id="445589at2"/>
<keyword evidence="7 9" id="KW-0472">Membrane</keyword>
<comment type="subcellular location">
    <subcellularLocation>
        <location evidence="1">Cell membrane</location>
        <topology evidence="1">Multi-pass membrane protein</topology>
    </subcellularLocation>
</comment>
<dbReference type="InterPro" id="IPR044669">
    <property type="entry name" value="YneE/VCCN1/2-like"/>
</dbReference>
<evidence type="ECO:0000256" key="4">
    <source>
        <dbReference type="ARBA" id="ARBA00022692"/>
    </source>
</evidence>
<comment type="caution">
    <text evidence="10">The sequence shown here is derived from an EMBL/GenBank/DDBJ whole genome shotgun (WGS) entry which is preliminary data.</text>
</comment>
<keyword evidence="3" id="KW-1003">Cell membrane</keyword>
<dbReference type="EMBL" id="QKSB01000019">
    <property type="protein sequence ID" value="PZE15695.1"/>
    <property type="molecule type" value="Genomic_DNA"/>
</dbReference>
<feature type="transmembrane region" description="Helical" evidence="9">
    <location>
        <begin position="219"/>
        <end position="250"/>
    </location>
</feature>
<protein>
    <recommendedName>
        <fullName evidence="12">Bestrophin</fullName>
    </recommendedName>
</protein>
<evidence type="ECO:0000256" key="2">
    <source>
        <dbReference type="ARBA" id="ARBA00022448"/>
    </source>
</evidence>
<evidence type="ECO:0000256" key="9">
    <source>
        <dbReference type="SAM" id="Phobius"/>
    </source>
</evidence>
<evidence type="ECO:0000313" key="11">
    <source>
        <dbReference type="Proteomes" id="UP000249248"/>
    </source>
</evidence>
<evidence type="ECO:0000313" key="10">
    <source>
        <dbReference type="EMBL" id="PZE15695.1"/>
    </source>
</evidence>
<feature type="transmembrane region" description="Helical" evidence="9">
    <location>
        <begin position="21"/>
        <end position="41"/>
    </location>
</feature>
<evidence type="ECO:0000256" key="5">
    <source>
        <dbReference type="ARBA" id="ARBA00022989"/>
    </source>
</evidence>
<evidence type="ECO:0000256" key="6">
    <source>
        <dbReference type="ARBA" id="ARBA00023065"/>
    </source>
</evidence>
<sequence>MIKYNPKTWFIHIFNFRKSDTFIILWKELVLIALFTLGLTYLEIHFMSNHEMLKGLMSVYSLVGFVISLLLVFRTNTAYERWWEGRKKWGELVNNSRNLAIKISTMLSNPADKLFFNRMISNYAFGMKEHLRDGLRLEELDLTEEEKLEIANYVHKPNYIIQKMYARIQAIKENGEITQVEYLAIDTNLKTFSDIIGACERIKNTPIPFSYSSFLKKFIFIYVVTLPLAFVSTFGYYSAIIATFVFYVLVSMEILAEEIEDPFGVDENDLPTQELCVKIKSNVTEILRF</sequence>
<dbReference type="PANTHER" id="PTHR33281">
    <property type="entry name" value="UPF0187 PROTEIN YNEE"/>
    <property type="match status" value="1"/>
</dbReference>
<accession>A0A2W1N8X0</accession>
<keyword evidence="11" id="KW-1185">Reference proteome</keyword>
<evidence type="ECO:0000256" key="8">
    <source>
        <dbReference type="ARBA" id="ARBA00034708"/>
    </source>
</evidence>
<keyword evidence="5 9" id="KW-1133">Transmembrane helix</keyword>
<dbReference type="GO" id="GO:0005254">
    <property type="term" value="F:chloride channel activity"/>
    <property type="evidence" value="ECO:0007669"/>
    <property type="project" value="InterPro"/>
</dbReference>
<dbReference type="PANTHER" id="PTHR33281:SF19">
    <property type="entry name" value="VOLTAGE-DEPENDENT ANION CHANNEL-FORMING PROTEIN YNEE"/>
    <property type="match status" value="1"/>
</dbReference>
<gene>
    <name evidence="10" type="ORF">DNU06_16755</name>
</gene>
<dbReference type="Proteomes" id="UP000249248">
    <property type="component" value="Unassembled WGS sequence"/>
</dbReference>
<reference evidence="10 11" key="1">
    <citation type="submission" date="2018-06" db="EMBL/GenBank/DDBJ databases">
        <title>The draft genome sequence of Crocinitomix sp. SM1701.</title>
        <authorList>
            <person name="Zhang X."/>
        </authorList>
    </citation>
    <scope>NUCLEOTIDE SEQUENCE [LARGE SCALE GENOMIC DNA]</scope>
    <source>
        <strain evidence="10 11">SM1701</strain>
    </source>
</reference>
<keyword evidence="4 9" id="KW-0812">Transmembrane</keyword>
<keyword evidence="6" id="KW-0406">Ion transport</keyword>
<evidence type="ECO:0000256" key="7">
    <source>
        <dbReference type="ARBA" id="ARBA00023136"/>
    </source>
</evidence>
<dbReference type="RefSeq" id="WP_111064661.1">
    <property type="nucleotide sequence ID" value="NZ_JBHUCU010000004.1"/>
</dbReference>
<dbReference type="AlphaFoldDB" id="A0A2W1N8X0"/>